<dbReference type="Pfam" id="PF01841">
    <property type="entry name" value="Transglut_core"/>
    <property type="match status" value="1"/>
</dbReference>
<proteinExistence type="predicted"/>
<evidence type="ECO:0000259" key="1">
    <source>
        <dbReference type="SMART" id="SM00460"/>
    </source>
</evidence>
<comment type="caution">
    <text evidence="2">The sequence shown here is derived from an EMBL/GenBank/DDBJ whole genome shotgun (WGS) entry which is preliminary data.</text>
</comment>
<dbReference type="GO" id="GO:0008233">
    <property type="term" value="F:peptidase activity"/>
    <property type="evidence" value="ECO:0007669"/>
    <property type="project" value="UniProtKB-KW"/>
</dbReference>
<dbReference type="InterPro" id="IPR048930">
    <property type="entry name" value="Bact_transglu_N_2"/>
</dbReference>
<dbReference type="InterPro" id="IPR002931">
    <property type="entry name" value="Transglutaminase-like"/>
</dbReference>
<dbReference type="Pfam" id="PF21295">
    <property type="entry name" value="Bact_transglu_N_2"/>
    <property type="match status" value="1"/>
</dbReference>
<gene>
    <name evidence="2" type="ORF">M595_0108</name>
</gene>
<protein>
    <submittedName>
        <fullName evidence="2">Transglutaminase-like enzyme, putative cysteine protease</fullName>
    </submittedName>
</protein>
<keyword evidence="2" id="KW-0378">Hydrolase</keyword>
<dbReference type="InterPro" id="IPR038765">
    <property type="entry name" value="Papain-like_cys_pep_sf"/>
</dbReference>
<organism evidence="2 3">
    <name type="scientific">Lyngbya aestuarii BL J</name>
    <dbReference type="NCBI Taxonomy" id="1348334"/>
    <lineage>
        <taxon>Bacteria</taxon>
        <taxon>Bacillati</taxon>
        <taxon>Cyanobacteriota</taxon>
        <taxon>Cyanophyceae</taxon>
        <taxon>Oscillatoriophycideae</taxon>
        <taxon>Oscillatoriales</taxon>
        <taxon>Microcoleaceae</taxon>
        <taxon>Lyngbya</taxon>
    </lineage>
</organism>
<evidence type="ECO:0000313" key="3">
    <source>
        <dbReference type="Proteomes" id="UP000017127"/>
    </source>
</evidence>
<dbReference type="Gene3D" id="2.60.40.2250">
    <property type="match status" value="1"/>
</dbReference>
<evidence type="ECO:0000313" key="2">
    <source>
        <dbReference type="EMBL" id="ERT09914.1"/>
    </source>
</evidence>
<dbReference type="PANTHER" id="PTHR33490:SF12">
    <property type="entry name" value="BLL5557 PROTEIN"/>
    <property type="match status" value="1"/>
</dbReference>
<dbReference type="EMBL" id="AUZM01000001">
    <property type="protein sequence ID" value="ERT09914.1"/>
    <property type="molecule type" value="Genomic_DNA"/>
</dbReference>
<dbReference type="RefSeq" id="WP_023063976.1">
    <property type="nucleotide sequence ID" value="NZ_AUZM01000001.1"/>
</dbReference>
<keyword evidence="2" id="KW-0645">Protease</keyword>
<sequence length="275" mass="30569">MKFQVGCQLKYDLTTDSTFIFNISAVNNGSQQVLEEHLQIEPAINSEEYVSSTLKNRILRLTAPPGKLQVSYQATVALCLGEDNPNLIPEIPPKKLPLRVLNYVYPSRYCESDQLFNLANNEFGHLLPDYSRVTAICNWIYDNVTYLSGSTDAHTSAYEIVTQRSGVCRDFAHLGIAFCRALNIPARFVSGYAYGLEPPDFHAVFEAYLGSRWYLFDATRLIPRKGFVRIGTGRDAADMSFATIFGTAQLEGLNVSVDCLTEEPPQATLGAITCV</sequence>
<dbReference type="Proteomes" id="UP000017127">
    <property type="component" value="Unassembled WGS sequence"/>
</dbReference>
<dbReference type="GO" id="GO:0006508">
    <property type="term" value="P:proteolysis"/>
    <property type="evidence" value="ECO:0007669"/>
    <property type="project" value="UniProtKB-KW"/>
</dbReference>
<dbReference type="Gene3D" id="3.10.620.30">
    <property type="match status" value="1"/>
</dbReference>
<dbReference type="OrthoDB" id="9787782at2"/>
<dbReference type="SUPFAM" id="SSF54001">
    <property type="entry name" value="Cysteine proteinases"/>
    <property type="match status" value="1"/>
</dbReference>
<feature type="domain" description="Transglutaminase-like" evidence="1">
    <location>
        <begin position="160"/>
        <end position="220"/>
    </location>
</feature>
<accession>U7QPP3</accession>
<dbReference type="AlphaFoldDB" id="U7QPP3"/>
<keyword evidence="3" id="KW-1185">Reference proteome</keyword>
<dbReference type="SMART" id="SM00460">
    <property type="entry name" value="TGc"/>
    <property type="match status" value="1"/>
</dbReference>
<reference evidence="2 3" key="1">
    <citation type="journal article" date="2013" name="Front. Microbiol.">
        <title>Comparative genomic analyses of the cyanobacterium, Lyngbya aestuarii BL J, a powerful hydrogen producer.</title>
        <authorList>
            <person name="Kothari A."/>
            <person name="Vaughn M."/>
            <person name="Garcia-Pichel F."/>
        </authorList>
    </citation>
    <scope>NUCLEOTIDE SEQUENCE [LARGE SCALE GENOMIC DNA]</scope>
    <source>
        <strain evidence="2 3">BL J</strain>
    </source>
</reference>
<dbReference type="PANTHER" id="PTHR33490">
    <property type="entry name" value="BLR5614 PROTEIN-RELATED"/>
    <property type="match status" value="1"/>
</dbReference>
<name>U7QPP3_9CYAN</name>